<protein>
    <recommendedName>
        <fullName evidence="2">DUF6536 domain-containing protein</fullName>
    </recommendedName>
</protein>
<proteinExistence type="predicted"/>
<evidence type="ECO:0000256" key="1">
    <source>
        <dbReference type="SAM" id="Phobius"/>
    </source>
</evidence>
<feature type="transmembrane region" description="Helical" evidence="1">
    <location>
        <begin position="143"/>
        <end position="170"/>
    </location>
</feature>
<name>A0ABR1X280_9PEZI</name>
<feature type="transmembrane region" description="Helical" evidence="1">
    <location>
        <begin position="103"/>
        <end position="122"/>
    </location>
</feature>
<comment type="caution">
    <text evidence="3">The sequence shown here is derived from an EMBL/GenBank/DDBJ whole genome shotgun (WGS) entry which is preliminary data.</text>
</comment>
<dbReference type="InterPro" id="IPR046623">
    <property type="entry name" value="DUF6536"/>
</dbReference>
<dbReference type="Proteomes" id="UP001433268">
    <property type="component" value="Unassembled WGS sequence"/>
</dbReference>
<dbReference type="EMBL" id="JAQQWN010000004">
    <property type="protein sequence ID" value="KAK8089447.1"/>
    <property type="molecule type" value="Genomic_DNA"/>
</dbReference>
<keyword evidence="1" id="KW-1133">Transmembrane helix</keyword>
<dbReference type="Pfam" id="PF20163">
    <property type="entry name" value="DUF6536"/>
    <property type="match status" value="1"/>
</dbReference>
<dbReference type="PANTHER" id="PTHR35395">
    <property type="entry name" value="DUF6536 DOMAIN-CONTAINING PROTEIN"/>
    <property type="match status" value="1"/>
</dbReference>
<accession>A0ABR1X280</accession>
<feature type="domain" description="DUF6536" evidence="2">
    <location>
        <begin position="4"/>
        <end position="125"/>
    </location>
</feature>
<keyword evidence="1" id="KW-0812">Transmembrane</keyword>
<organism evidence="3 4">
    <name type="scientific">Apiospora hydei</name>
    <dbReference type="NCBI Taxonomy" id="1337664"/>
    <lineage>
        <taxon>Eukaryota</taxon>
        <taxon>Fungi</taxon>
        <taxon>Dikarya</taxon>
        <taxon>Ascomycota</taxon>
        <taxon>Pezizomycotina</taxon>
        <taxon>Sordariomycetes</taxon>
        <taxon>Xylariomycetidae</taxon>
        <taxon>Amphisphaeriales</taxon>
        <taxon>Apiosporaceae</taxon>
        <taxon>Apiospora</taxon>
    </lineage>
</organism>
<dbReference type="GeneID" id="92041783"/>
<gene>
    <name evidence="3" type="ORF">PG997_004408</name>
</gene>
<evidence type="ECO:0000313" key="3">
    <source>
        <dbReference type="EMBL" id="KAK8089447.1"/>
    </source>
</evidence>
<keyword evidence="4" id="KW-1185">Reference proteome</keyword>
<evidence type="ECO:0000313" key="4">
    <source>
        <dbReference type="Proteomes" id="UP001433268"/>
    </source>
</evidence>
<keyword evidence="1" id="KW-0472">Membrane</keyword>
<dbReference type="RefSeq" id="XP_066672341.1">
    <property type="nucleotide sequence ID" value="XM_066808723.1"/>
</dbReference>
<reference evidence="3 4" key="1">
    <citation type="submission" date="2023-01" db="EMBL/GenBank/DDBJ databases">
        <title>Analysis of 21 Apiospora genomes using comparative genomics revels a genus with tremendous synthesis potential of carbohydrate active enzymes and secondary metabolites.</title>
        <authorList>
            <person name="Sorensen T."/>
        </authorList>
    </citation>
    <scope>NUCLEOTIDE SEQUENCE [LARGE SCALE GENOMIC DNA]</scope>
    <source>
        <strain evidence="3 4">CBS 114990</strain>
    </source>
</reference>
<sequence length="193" mass="21318">MSITLLGCTISSIKQTNGVMKAYMFYEGTCDGGSAAKVNLAIHLAINVASTGVSASSNFFMQVLNAPSRRELDKVHIKGSFLGLGVPSVHNAFAVSPFKTCCWVVLLLSSIPIHLLFNSAVFQADQRASDFHPRQWLGVQHRWWSVVPWAVWATSYILFVIGVAIMASLLRQPIHENGLYVFPSRPQGFCWMD</sequence>
<evidence type="ECO:0000259" key="2">
    <source>
        <dbReference type="Pfam" id="PF20163"/>
    </source>
</evidence>
<dbReference type="PANTHER" id="PTHR35395:SF1">
    <property type="entry name" value="DUF6536 DOMAIN-CONTAINING PROTEIN"/>
    <property type="match status" value="1"/>
</dbReference>